<feature type="non-terminal residue" evidence="2">
    <location>
        <position position="161"/>
    </location>
</feature>
<evidence type="ECO:0000313" key="2">
    <source>
        <dbReference type="EMBL" id="OEU21632.1"/>
    </source>
</evidence>
<dbReference type="KEGG" id="fcy:FRACYDRAFT_181233"/>
<dbReference type="OrthoDB" id="29523at2759"/>
<dbReference type="PANTHER" id="PTHR23149:SF9">
    <property type="entry name" value="G PATCH DOMAIN-CONTAINING PROTEIN 4"/>
    <property type="match status" value="1"/>
</dbReference>
<dbReference type="EMBL" id="KV784354">
    <property type="protein sequence ID" value="OEU21632.1"/>
    <property type="molecule type" value="Genomic_DNA"/>
</dbReference>
<dbReference type="InParanoid" id="A0A1E7FU00"/>
<dbReference type="Proteomes" id="UP000095751">
    <property type="component" value="Unassembled WGS sequence"/>
</dbReference>
<dbReference type="GO" id="GO:0003676">
    <property type="term" value="F:nucleic acid binding"/>
    <property type="evidence" value="ECO:0007669"/>
    <property type="project" value="InterPro"/>
</dbReference>
<dbReference type="InterPro" id="IPR050656">
    <property type="entry name" value="PINX1"/>
</dbReference>
<name>A0A1E7FU00_9STRA</name>
<dbReference type="PANTHER" id="PTHR23149">
    <property type="entry name" value="G PATCH DOMAIN CONTAINING PROTEIN"/>
    <property type="match status" value="1"/>
</dbReference>
<accession>A0A1E7FU00</accession>
<protein>
    <recommendedName>
        <fullName evidence="1">G-patch domain-containing protein</fullName>
    </recommendedName>
</protein>
<dbReference type="AlphaFoldDB" id="A0A1E7FU00"/>
<evidence type="ECO:0000313" key="3">
    <source>
        <dbReference type="Proteomes" id="UP000095751"/>
    </source>
</evidence>
<dbReference type="GO" id="GO:0005730">
    <property type="term" value="C:nucleolus"/>
    <property type="evidence" value="ECO:0007669"/>
    <property type="project" value="TreeGrafter"/>
</dbReference>
<dbReference type="Pfam" id="PF01585">
    <property type="entry name" value="G-patch"/>
    <property type="match status" value="1"/>
</dbReference>
<dbReference type="SMART" id="SM00443">
    <property type="entry name" value="G_patch"/>
    <property type="match status" value="1"/>
</dbReference>
<feature type="domain" description="G-patch" evidence="1">
    <location>
        <begin position="39"/>
        <end position="86"/>
    </location>
</feature>
<evidence type="ECO:0000259" key="1">
    <source>
        <dbReference type="PROSITE" id="PS50174"/>
    </source>
</evidence>
<dbReference type="InterPro" id="IPR000467">
    <property type="entry name" value="G_patch_dom"/>
</dbReference>
<organism evidence="2 3">
    <name type="scientific">Fragilariopsis cylindrus CCMP1102</name>
    <dbReference type="NCBI Taxonomy" id="635003"/>
    <lineage>
        <taxon>Eukaryota</taxon>
        <taxon>Sar</taxon>
        <taxon>Stramenopiles</taxon>
        <taxon>Ochrophyta</taxon>
        <taxon>Bacillariophyta</taxon>
        <taxon>Bacillariophyceae</taxon>
        <taxon>Bacillariophycidae</taxon>
        <taxon>Bacillariales</taxon>
        <taxon>Bacillariaceae</taxon>
        <taxon>Fragilariopsis</taxon>
    </lineage>
</organism>
<sequence>MSSSSNNTNAASVSLLHLCGRKHKSKMGSNLNEAVATGPNEFARKQLLKLGWKEGTGLGKNRNGISSHIRVQKRTEEQGGIGASGANIDPIVTGDQWWKSSVGNTLARLKAASTKKKKKKKKRHKLIYTDEELFQATGGARFGMRAQTQQNGKWSRAEKTV</sequence>
<dbReference type="PROSITE" id="PS50174">
    <property type="entry name" value="G_PATCH"/>
    <property type="match status" value="1"/>
</dbReference>
<keyword evidence="3" id="KW-1185">Reference proteome</keyword>
<gene>
    <name evidence="2" type="ORF">FRACYDRAFT_181233</name>
</gene>
<reference evidence="2 3" key="1">
    <citation type="submission" date="2016-09" db="EMBL/GenBank/DDBJ databases">
        <title>Extensive genetic diversity and differential bi-allelic expression allows diatom success in the polar Southern Ocean.</title>
        <authorList>
            <consortium name="DOE Joint Genome Institute"/>
            <person name="Mock T."/>
            <person name="Otillar R.P."/>
            <person name="Strauss J."/>
            <person name="Dupont C."/>
            <person name="Frickenhaus S."/>
            <person name="Maumus F."/>
            <person name="Mcmullan M."/>
            <person name="Sanges R."/>
            <person name="Schmutz J."/>
            <person name="Toseland A."/>
            <person name="Valas R."/>
            <person name="Veluchamy A."/>
            <person name="Ward B.J."/>
            <person name="Allen A."/>
            <person name="Barry K."/>
            <person name="Falciatore A."/>
            <person name="Ferrante M."/>
            <person name="Fortunato A.E."/>
            <person name="Gloeckner G."/>
            <person name="Gruber A."/>
            <person name="Hipkin R."/>
            <person name="Janech M."/>
            <person name="Kroth P."/>
            <person name="Leese F."/>
            <person name="Lindquist E."/>
            <person name="Lyon B.R."/>
            <person name="Martin J."/>
            <person name="Mayer C."/>
            <person name="Parker M."/>
            <person name="Quesneville H."/>
            <person name="Raymond J."/>
            <person name="Uhlig C."/>
            <person name="Valentin K.U."/>
            <person name="Worden A.Z."/>
            <person name="Armbrust E.V."/>
            <person name="Bowler C."/>
            <person name="Green B."/>
            <person name="Moulton V."/>
            <person name="Van Oosterhout C."/>
            <person name="Grigoriev I."/>
        </authorList>
    </citation>
    <scope>NUCLEOTIDE SEQUENCE [LARGE SCALE GENOMIC DNA]</scope>
    <source>
        <strain evidence="2 3">CCMP1102</strain>
    </source>
</reference>
<proteinExistence type="predicted"/>